<dbReference type="RefSeq" id="WP_213410456.1">
    <property type="nucleotide sequence ID" value="NZ_BOVK01000007.1"/>
</dbReference>
<gene>
    <name evidence="17" type="ORF">XYCOK13_06290</name>
</gene>
<organism evidence="17 18">
    <name type="scientific">Xylanibacillus composti</name>
    <dbReference type="NCBI Taxonomy" id="1572762"/>
    <lineage>
        <taxon>Bacteria</taxon>
        <taxon>Bacillati</taxon>
        <taxon>Bacillota</taxon>
        <taxon>Bacilli</taxon>
        <taxon>Bacillales</taxon>
        <taxon>Paenibacillaceae</taxon>
        <taxon>Xylanibacillus</taxon>
    </lineage>
</organism>
<keyword evidence="6" id="KW-0547">Nucleotide-binding</keyword>
<dbReference type="SUPFAM" id="SSF52540">
    <property type="entry name" value="P-loop containing nucleoside triphosphate hydrolases"/>
    <property type="match status" value="1"/>
</dbReference>
<dbReference type="GO" id="GO:0016887">
    <property type="term" value="F:ATP hydrolysis activity"/>
    <property type="evidence" value="ECO:0007669"/>
    <property type="project" value="InterPro"/>
</dbReference>
<dbReference type="PANTHER" id="PTHR43297">
    <property type="entry name" value="OLIGOPEPTIDE TRANSPORT ATP-BINDING PROTEIN APPD"/>
    <property type="match status" value="1"/>
</dbReference>
<keyword evidence="4" id="KW-1003">Cell membrane</keyword>
<keyword evidence="9" id="KW-0406">Ion transport</keyword>
<evidence type="ECO:0000256" key="3">
    <source>
        <dbReference type="ARBA" id="ARBA00022448"/>
    </source>
</evidence>
<evidence type="ECO:0000256" key="12">
    <source>
        <dbReference type="ARBA" id="ARBA00038669"/>
    </source>
</evidence>
<dbReference type="Pfam" id="PF00005">
    <property type="entry name" value="ABC_tran"/>
    <property type="match status" value="1"/>
</dbReference>
<dbReference type="InterPro" id="IPR003593">
    <property type="entry name" value="AAA+_ATPase"/>
</dbReference>
<dbReference type="InterPro" id="IPR017871">
    <property type="entry name" value="ABC_transporter-like_CS"/>
</dbReference>
<proteinExistence type="inferred from homology"/>
<dbReference type="CDD" id="cd03257">
    <property type="entry name" value="ABC_NikE_OppD_transporters"/>
    <property type="match status" value="1"/>
</dbReference>
<sequence>MTLLEVNDLSVSFVQNEGWFRRRRMPVLQQLRLTVNTGEVVAVLGASGAGKSLLAHAILGILPRHAEVSGSLLYAGERLTPQRQAELRGREIALVPQSVTYLDPLMPVGRQVRHAVKRGDKREAQRESFRRYRLGEKVGRQYPFQLSGGMARRVLVAAATASGARLLIADEPTPGLDPAVMREALGRFRELADEGCGVLLISHDIASALTIADHVAVMYAGTIVEIARAADFTDEPAGLRHPYTQALWRALPQNGFAPLAGAPPQPGELAHACAFAPRCPAATEACLHELPPARELRHGLVRCIHAS</sequence>
<reference evidence="17" key="1">
    <citation type="submission" date="2021-04" db="EMBL/GenBank/DDBJ databases">
        <title>Draft genome sequence of Xylanibacillus composti strain K13.</title>
        <authorList>
            <person name="Uke A."/>
            <person name="Chhe C."/>
            <person name="Baramee S."/>
            <person name="Kosugi A."/>
        </authorList>
    </citation>
    <scope>NUCLEOTIDE SEQUENCE</scope>
    <source>
        <strain evidence="17">K13</strain>
    </source>
</reference>
<dbReference type="GO" id="GO:0005524">
    <property type="term" value="F:ATP binding"/>
    <property type="evidence" value="ECO:0007669"/>
    <property type="project" value="UniProtKB-KW"/>
</dbReference>
<evidence type="ECO:0000259" key="16">
    <source>
        <dbReference type="PROSITE" id="PS50893"/>
    </source>
</evidence>
<dbReference type="GO" id="GO:0005886">
    <property type="term" value="C:plasma membrane"/>
    <property type="evidence" value="ECO:0007669"/>
    <property type="project" value="UniProtKB-SubCell"/>
</dbReference>
<keyword evidence="3" id="KW-0813">Transport</keyword>
<dbReference type="InterPro" id="IPR013563">
    <property type="entry name" value="Oligopep_ABC_C"/>
</dbReference>
<dbReference type="InterPro" id="IPR003439">
    <property type="entry name" value="ABC_transporter-like_ATP-bd"/>
</dbReference>
<dbReference type="AlphaFoldDB" id="A0A8J4M178"/>
<dbReference type="GO" id="GO:0015833">
    <property type="term" value="P:peptide transport"/>
    <property type="evidence" value="ECO:0007669"/>
    <property type="project" value="InterPro"/>
</dbReference>
<dbReference type="Proteomes" id="UP000677918">
    <property type="component" value="Unassembled WGS sequence"/>
</dbReference>
<name>A0A8J4M178_9BACL</name>
<protein>
    <recommendedName>
        <fullName evidence="14">Nickel import system ATP-binding protein NikD</fullName>
        <ecNumber evidence="13">7.2.2.11</ecNumber>
    </recommendedName>
</protein>
<evidence type="ECO:0000256" key="14">
    <source>
        <dbReference type="ARBA" id="ARBA00044143"/>
    </source>
</evidence>
<evidence type="ECO:0000256" key="2">
    <source>
        <dbReference type="ARBA" id="ARBA00005417"/>
    </source>
</evidence>
<evidence type="ECO:0000256" key="8">
    <source>
        <dbReference type="ARBA" id="ARBA00022967"/>
    </source>
</evidence>
<evidence type="ECO:0000256" key="5">
    <source>
        <dbReference type="ARBA" id="ARBA00022596"/>
    </source>
</evidence>
<dbReference type="Gene3D" id="3.40.50.300">
    <property type="entry name" value="P-loop containing nucleotide triphosphate hydrolases"/>
    <property type="match status" value="1"/>
</dbReference>
<comment type="caution">
    <text evidence="17">The sequence shown here is derived from an EMBL/GenBank/DDBJ whole genome shotgun (WGS) entry which is preliminary data.</text>
</comment>
<evidence type="ECO:0000256" key="10">
    <source>
        <dbReference type="ARBA" id="ARBA00023112"/>
    </source>
</evidence>
<evidence type="ECO:0000313" key="17">
    <source>
        <dbReference type="EMBL" id="GIQ67805.1"/>
    </source>
</evidence>
<evidence type="ECO:0000256" key="15">
    <source>
        <dbReference type="ARBA" id="ARBA00048610"/>
    </source>
</evidence>
<keyword evidence="18" id="KW-1185">Reference proteome</keyword>
<dbReference type="PANTHER" id="PTHR43297:SF13">
    <property type="entry name" value="NICKEL ABC TRANSPORTER, ATP-BINDING PROTEIN"/>
    <property type="match status" value="1"/>
</dbReference>
<keyword evidence="5" id="KW-0533">Nickel</keyword>
<evidence type="ECO:0000256" key="1">
    <source>
        <dbReference type="ARBA" id="ARBA00004202"/>
    </source>
</evidence>
<comment type="subunit">
    <text evidence="12">The complex is composed of two ATP-binding proteins (NikD and NikE), two transmembrane proteins (NikB and NikC) and a solute-binding protein (NikA).</text>
</comment>
<keyword evidence="8" id="KW-1278">Translocase</keyword>
<dbReference type="Pfam" id="PF08352">
    <property type="entry name" value="oligo_HPY"/>
    <property type="match status" value="1"/>
</dbReference>
<keyword evidence="11" id="KW-0472">Membrane</keyword>
<dbReference type="SMART" id="SM00382">
    <property type="entry name" value="AAA"/>
    <property type="match status" value="1"/>
</dbReference>
<evidence type="ECO:0000256" key="7">
    <source>
        <dbReference type="ARBA" id="ARBA00022840"/>
    </source>
</evidence>
<dbReference type="InterPro" id="IPR027417">
    <property type="entry name" value="P-loop_NTPase"/>
</dbReference>
<comment type="similarity">
    <text evidence="2">Belongs to the ABC transporter superfamily.</text>
</comment>
<evidence type="ECO:0000256" key="6">
    <source>
        <dbReference type="ARBA" id="ARBA00022741"/>
    </source>
</evidence>
<dbReference type="InterPro" id="IPR050388">
    <property type="entry name" value="ABC_Ni/Peptide_Import"/>
</dbReference>
<evidence type="ECO:0000256" key="11">
    <source>
        <dbReference type="ARBA" id="ARBA00023136"/>
    </source>
</evidence>
<accession>A0A8J4M178</accession>
<dbReference type="NCBIfam" id="TIGR01727">
    <property type="entry name" value="oligo_HPY"/>
    <property type="match status" value="1"/>
</dbReference>
<evidence type="ECO:0000313" key="18">
    <source>
        <dbReference type="Proteomes" id="UP000677918"/>
    </source>
</evidence>
<dbReference type="EC" id="7.2.2.11" evidence="13"/>
<dbReference type="PROSITE" id="PS50893">
    <property type="entry name" value="ABC_TRANSPORTER_2"/>
    <property type="match status" value="1"/>
</dbReference>
<evidence type="ECO:0000256" key="13">
    <source>
        <dbReference type="ARBA" id="ARBA00039098"/>
    </source>
</evidence>
<evidence type="ECO:0000256" key="9">
    <source>
        <dbReference type="ARBA" id="ARBA00023065"/>
    </source>
</evidence>
<comment type="subcellular location">
    <subcellularLocation>
        <location evidence="1">Cell membrane</location>
        <topology evidence="1">Peripheral membrane protein</topology>
    </subcellularLocation>
</comment>
<dbReference type="PROSITE" id="PS00211">
    <property type="entry name" value="ABC_TRANSPORTER_1"/>
    <property type="match status" value="1"/>
</dbReference>
<keyword evidence="7 17" id="KW-0067">ATP-binding</keyword>
<evidence type="ECO:0000256" key="4">
    <source>
        <dbReference type="ARBA" id="ARBA00022475"/>
    </source>
</evidence>
<comment type="catalytic activity">
    <reaction evidence="15">
        <text>Ni(2+)(out) + ATP + H2O = Ni(2+)(in) + ADP + phosphate + H(+)</text>
        <dbReference type="Rhea" id="RHEA:15557"/>
        <dbReference type="ChEBI" id="CHEBI:15377"/>
        <dbReference type="ChEBI" id="CHEBI:15378"/>
        <dbReference type="ChEBI" id="CHEBI:30616"/>
        <dbReference type="ChEBI" id="CHEBI:43474"/>
        <dbReference type="ChEBI" id="CHEBI:49786"/>
        <dbReference type="ChEBI" id="CHEBI:456216"/>
        <dbReference type="EC" id="7.2.2.11"/>
    </reaction>
    <physiologicalReaction direction="left-to-right" evidence="15">
        <dbReference type="Rhea" id="RHEA:15558"/>
    </physiologicalReaction>
</comment>
<keyword evidence="10" id="KW-0921">Nickel transport</keyword>
<feature type="domain" description="ABC transporter" evidence="16">
    <location>
        <begin position="4"/>
        <end position="245"/>
    </location>
</feature>
<dbReference type="GO" id="GO:0015413">
    <property type="term" value="F:ABC-type nickel transporter activity"/>
    <property type="evidence" value="ECO:0007669"/>
    <property type="project" value="UniProtKB-EC"/>
</dbReference>
<dbReference type="EMBL" id="BOVK01000007">
    <property type="protein sequence ID" value="GIQ67805.1"/>
    <property type="molecule type" value="Genomic_DNA"/>
</dbReference>